<evidence type="ECO:0000256" key="1">
    <source>
        <dbReference type="SAM" id="MobiDB-lite"/>
    </source>
</evidence>
<keyword evidence="3" id="KW-1185">Reference proteome</keyword>
<dbReference type="OrthoDB" id="5858199at2759"/>
<gene>
    <name evidence="2" type="ORF">L596_027474</name>
</gene>
<feature type="region of interest" description="Disordered" evidence="1">
    <location>
        <begin position="143"/>
        <end position="175"/>
    </location>
</feature>
<reference evidence="2 3" key="2">
    <citation type="journal article" date="2019" name="G3 (Bethesda)">
        <title>Hybrid Assembly of the Genome of the Entomopathogenic Nematode Steinernema carpocapsae Identifies the X-Chromosome.</title>
        <authorList>
            <person name="Serra L."/>
            <person name="Macchietto M."/>
            <person name="Macias-Munoz A."/>
            <person name="McGill C.J."/>
            <person name="Rodriguez I.M."/>
            <person name="Rodriguez B."/>
            <person name="Murad R."/>
            <person name="Mortazavi A."/>
        </authorList>
    </citation>
    <scope>NUCLEOTIDE SEQUENCE [LARGE SCALE GENOMIC DNA]</scope>
    <source>
        <strain evidence="2 3">ALL</strain>
    </source>
</reference>
<comment type="caution">
    <text evidence="2">The sequence shown here is derived from an EMBL/GenBank/DDBJ whole genome shotgun (WGS) entry which is preliminary data.</text>
</comment>
<organism evidence="2 3">
    <name type="scientific">Steinernema carpocapsae</name>
    <name type="common">Entomopathogenic nematode</name>
    <dbReference type="NCBI Taxonomy" id="34508"/>
    <lineage>
        <taxon>Eukaryota</taxon>
        <taxon>Metazoa</taxon>
        <taxon>Ecdysozoa</taxon>
        <taxon>Nematoda</taxon>
        <taxon>Chromadorea</taxon>
        <taxon>Rhabditida</taxon>
        <taxon>Tylenchina</taxon>
        <taxon>Panagrolaimomorpha</taxon>
        <taxon>Strongyloidoidea</taxon>
        <taxon>Steinernematidae</taxon>
        <taxon>Steinernema</taxon>
    </lineage>
</organism>
<dbReference type="Proteomes" id="UP000298663">
    <property type="component" value="Unassembled WGS sequence"/>
</dbReference>
<name>A0A4U5LVK7_STECR</name>
<accession>A0A4U5LVK7</accession>
<feature type="compositionally biased region" description="Polar residues" evidence="1">
    <location>
        <begin position="160"/>
        <end position="174"/>
    </location>
</feature>
<protein>
    <submittedName>
        <fullName evidence="2">Uncharacterized protein</fullName>
    </submittedName>
</protein>
<reference evidence="2 3" key="1">
    <citation type="journal article" date="2015" name="Genome Biol.">
        <title>Comparative genomics of Steinernema reveals deeply conserved gene regulatory networks.</title>
        <authorList>
            <person name="Dillman A.R."/>
            <person name="Macchietto M."/>
            <person name="Porter C.F."/>
            <person name="Rogers A."/>
            <person name="Williams B."/>
            <person name="Antoshechkin I."/>
            <person name="Lee M.M."/>
            <person name="Goodwin Z."/>
            <person name="Lu X."/>
            <person name="Lewis E.E."/>
            <person name="Goodrich-Blair H."/>
            <person name="Stock S.P."/>
            <person name="Adams B.J."/>
            <person name="Sternberg P.W."/>
            <person name="Mortazavi A."/>
        </authorList>
    </citation>
    <scope>NUCLEOTIDE SEQUENCE [LARGE SCALE GENOMIC DNA]</scope>
    <source>
        <strain evidence="2 3">ALL</strain>
    </source>
</reference>
<dbReference type="AlphaFoldDB" id="A0A4U5LVK7"/>
<evidence type="ECO:0000313" key="3">
    <source>
        <dbReference type="Proteomes" id="UP000298663"/>
    </source>
</evidence>
<feature type="region of interest" description="Disordered" evidence="1">
    <location>
        <begin position="36"/>
        <end position="81"/>
    </location>
</feature>
<dbReference type="EMBL" id="AZBU02000011">
    <property type="protein sequence ID" value="TKR60186.1"/>
    <property type="molecule type" value="Genomic_DNA"/>
</dbReference>
<proteinExistence type="predicted"/>
<sequence length="200" mass="21921">MHHRKGSPSVMAHETKANLDEQVGFFEFIRTSDKITESDLETSKKTSPAAKKLKEGQKKTSTGSIGSKEPPSERKMSGESITSSLIPKAALRMKAFKNCHKATFHSLDCPDSELNASSSSESTQSISSDLLQMPNFETLQLSVSKKTHSDPTLRKGSFVSRISKSAPSNSNKPITQRVLHTIEQKDGSVIGFCTEEPLHE</sequence>
<evidence type="ECO:0000313" key="2">
    <source>
        <dbReference type="EMBL" id="TKR60186.1"/>
    </source>
</evidence>